<gene>
    <name evidence="2" type="ORF">AC579_5806</name>
</gene>
<feature type="region of interest" description="Disordered" evidence="1">
    <location>
        <begin position="248"/>
        <end position="288"/>
    </location>
</feature>
<feature type="compositionally biased region" description="Low complexity" evidence="1">
    <location>
        <begin position="369"/>
        <end position="378"/>
    </location>
</feature>
<dbReference type="Proteomes" id="UP000073492">
    <property type="component" value="Unassembled WGS sequence"/>
</dbReference>
<comment type="caution">
    <text evidence="2">The sequence shown here is derived from an EMBL/GenBank/DDBJ whole genome shotgun (WGS) entry which is preliminary data.</text>
</comment>
<feature type="compositionally biased region" description="Polar residues" evidence="1">
    <location>
        <begin position="249"/>
        <end position="259"/>
    </location>
</feature>
<proteinExistence type="predicted"/>
<dbReference type="AlphaFoldDB" id="A0A139IR66"/>
<evidence type="ECO:0000313" key="3">
    <source>
        <dbReference type="Proteomes" id="UP000073492"/>
    </source>
</evidence>
<dbReference type="OrthoDB" id="10405467at2759"/>
<organism evidence="2 3">
    <name type="scientific">Pseudocercospora musae</name>
    <dbReference type="NCBI Taxonomy" id="113226"/>
    <lineage>
        <taxon>Eukaryota</taxon>
        <taxon>Fungi</taxon>
        <taxon>Dikarya</taxon>
        <taxon>Ascomycota</taxon>
        <taxon>Pezizomycotina</taxon>
        <taxon>Dothideomycetes</taxon>
        <taxon>Dothideomycetidae</taxon>
        <taxon>Mycosphaerellales</taxon>
        <taxon>Mycosphaerellaceae</taxon>
        <taxon>Pseudocercospora</taxon>
    </lineage>
</organism>
<reference evidence="2 3" key="1">
    <citation type="submission" date="2015-07" db="EMBL/GenBank/DDBJ databases">
        <title>Comparative genomics of the Sigatoka disease complex on banana suggests a link between parallel evolutionary changes in Pseudocercospora fijiensis and Pseudocercospora eumusae and increased virulence on the banana host.</title>
        <authorList>
            <person name="Chang T.-C."/>
            <person name="Salvucci A."/>
            <person name="Crous P.W."/>
            <person name="Stergiopoulos I."/>
        </authorList>
    </citation>
    <scope>NUCLEOTIDE SEQUENCE [LARGE SCALE GENOMIC DNA]</scope>
    <source>
        <strain evidence="2 3">CBS 116634</strain>
    </source>
</reference>
<evidence type="ECO:0000313" key="2">
    <source>
        <dbReference type="EMBL" id="KXT17261.1"/>
    </source>
</evidence>
<feature type="compositionally biased region" description="Polar residues" evidence="1">
    <location>
        <begin position="345"/>
        <end position="357"/>
    </location>
</feature>
<feature type="region of interest" description="Disordered" evidence="1">
    <location>
        <begin position="337"/>
        <end position="379"/>
    </location>
</feature>
<dbReference type="EMBL" id="LFZO01000023">
    <property type="protein sequence ID" value="KXT17261.1"/>
    <property type="molecule type" value="Genomic_DNA"/>
</dbReference>
<keyword evidence="3" id="KW-1185">Reference proteome</keyword>
<evidence type="ECO:0000256" key="1">
    <source>
        <dbReference type="SAM" id="MobiDB-lite"/>
    </source>
</evidence>
<accession>A0A139IR66</accession>
<protein>
    <submittedName>
        <fullName evidence="2">Uncharacterized protein</fullName>
    </submittedName>
</protein>
<sequence length="493" mass="53831">MEACDVAVSNRVATSPAKSPSLITKFVDNPGTKTSWDQNGLTFLPLRGTIKPKSRGIAYDVYCKDEIFVKYLTLVKLLDVHRGSRSKSSRKCSTCSTTSYAWNLSNTLPGLQALTRLAVVGLLNFCKTFPGATSQVYSASSAAAWATKFTTDSIAIAEVATSTPDLHARSARQEMSSYVYSHNILIGGYAVVHFGNNISHHRSSMSGTAISTWGSTALCGLMVAYNVHKMNNLAENLDDMVRDKANEPQVVQPQTTPTYVSKPATRKFSGTSIATPPPRHPKHGSRELPDTASAFSEKAVDNTGAIVVSPNDFSRGKDNEQYNLETAWSRAISLEPRRRRDESTTYRSITPTLSYSQPHRIAPNPPTPGTTWTGAHGTNPPCRAHTSLIRSRAEAYRMMALRMTTDLVLVFQNWTVNTSHDRNFNWEIRSVSSIDALLGPLCSGLSNFLQEKAAGSTVFGRTPIASHTQQELSITNGLQSGSSAMHLLKCCLF</sequence>
<name>A0A139IR66_9PEZI</name>